<proteinExistence type="predicted"/>
<gene>
    <name evidence="2" type="ORF">LG368_00570</name>
</gene>
<dbReference type="PANTHER" id="PTHR12277:SF79">
    <property type="entry name" value="XAA-PRO DIPEPTIDYL-PEPTIDASE-RELATED"/>
    <property type="match status" value="1"/>
</dbReference>
<dbReference type="SUPFAM" id="SSF53474">
    <property type="entry name" value="alpha/beta-Hydrolases"/>
    <property type="match status" value="1"/>
</dbReference>
<dbReference type="PANTHER" id="PTHR12277">
    <property type="entry name" value="ALPHA/BETA HYDROLASE DOMAIN-CONTAINING PROTEIN"/>
    <property type="match status" value="1"/>
</dbReference>
<reference evidence="2" key="1">
    <citation type="submission" date="2021-10" db="EMBL/GenBank/DDBJ databases">
        <title>Marinomonas pontica sp. nov., isolated from the Black Sea.</title>
        <authorList>
            <person name="Zhao L.-H."/>
            <person name="Xue J.-H."/>
        </authorList>
    </citation>
    <scope>NUCLEOTIDE SEQUENCE</scope>
    <source>
        <strain evidence="2">E8</strain>
    </source>
</reference>
<dbReference type="GO" id="GO:0016787">
    <property type="term" value="F:hydrolase activity"/>
    <property type="evidence" value="ECO:0007669"/>
    <property type="project" value="UniProtKB-KW"/>
</dbReference>
<keyword evidence="2" id="KW-0378">Hydrolase</keyword>
<dbReference type="RefSeq" id="WP_226752789.1">
    <property type="nucleotide sequence ID" value="NZ_JAJATW010000001.1"/>
</dbReference>
<evidence type="ECO:0000313" key="2">
    <source>
        <dbReference type="EMBL" id="MCB5160406.1"/>
    </source>
</evidence>
<protein>
    <submittedName>
        <fullName evidence="2">Alpha/beta hydrolase</fullName>
    </submittedName>
</protein>
<evidence type="ECO:0000313" key="3">
    <source>
        <dbReference type="Proteomes" id="UP001139095"/>
    </source>
</evidence>
<feature type="domain" description="Serine aminopeptidase S33" evidence="1">
    <location>
        <begin position="68"/>
        <end position="184"/>
    </location>
</feature>
<dbReference type="Pfam" id="PF12146">
    <property type="entry name" value="Hydrolase_4"/>
    <property type="match status" value="1"/>
</dbReference>
<dbReference type="EMBL" id="JAJATW010000001">
    <property type="protein sequence ID" value="MCB5160406.1"/>
    <property type="molecule type" value="Genomic_DNA"/>
</dbReference>
<dbReference type="AlphaFoldDB" id="A0A9X1LDX8"/>
<dbReference type="InterPro" id="IPR029058">
    <property type="entry name" value="AB_hydrolase_fold"/>
</dbReference>
<name>A0A9X1LDX8_9GAMM</name>
<dbReference type="InterPro" id="IPR022742">
    <property type="entry name" value="Hydrolase_4"/>
</dbReference>
<keyword evidence="3" id="KW-1185">Reference proteome</keyword>
<accession>A0A9X1LDX8</accession>
<sequence>MTYIIAFLVILIVALSVFALMIHFGFRAPREVNKETPQSQLAIDYVQLTIPAENNKQLSAWLLPVKDAQSTVVILHGWGSNSEMMLPLAKPFYDAGMNVLLFDARSHGDSEGDTFSSLPRFSEDLHSALDWYKQQYSERSKKLAVLGHSVGAGAVLLAASQRQDVDAVISISAFAHPKWMMQRYLSSVHIPPSFQAPVIRYVEWVIGQPFDSFAPIKTACQIQSPVLIVHGNADRVIPVDDARVIMNHCTKGHLQLIEVDGAGHDSVDKIELHSQQLIDFLRLSRVI</sequence>
<evidence type="ECO:0000259" key="1">
    <source>
        <dbReference type="Pfam" id="PF12146"/>
    </source>
</evidence>
<organism evidence="2 3">
    <name type="scientific">Marinomonas algarum</name>
    <dbReference type="NCBI Taxonomy" id="2883105"/>
    <lineage>
        <taxon>Bacteria</taxon>
        <taxon>Pseudomonadati</taxon>
        <taxon>Pseudomonadota</taxon>
        <taxon>Gammaproteobacteria</taxon>
        <taxon>Oceanospirillales</taxon>
        <taxon>Oceanospirillaceae</taxon>
        <taxon>Marinomonas</taxon>
    </lineage>
</organism>
<dbReference type="Gene3D" id="3.40.50.1820">
    <property type="entry name" value="alpha/beta hydrolase"/>
    <property type="match status" value="1"/>
</dbReference>
<dbReference type="Proteomes" id="UP001139095">
    <property type="component" value="Unassembled WGS sequence"/>
</dbReference>
<comment type="caution">
    <text evidence="2">The sequence shown here is derived from an EMBL/GenBank/DDBJ whole genome shotgun (WGS) entry which is preliminary data.</text>
</comment>